<keyword evidence="3" id="KW-1185">Reference proteome</keyword>
<evidence type="ECO:0000313" key="3">
    <source>
        <dbReference type="Proteomes" id="UP000646776"/>
    </source>
</evidence>
<dbReference type="RefSeq" id="WP_308435767.1">
    <property type="nucleotide sequence ID" value="NZ_BMSA01000039.1"/>
</dbReference>
<protein>
    <submittedName>
        <fullName evidence="2">Uncharacterized protein</fullName>
    </submittedName>
</protein>
<evidence type="ECO:0000313" key="2">
    <source>
        <dbReference type="EMBL" id="GGT91425.1"/>
    </source>
</evidence>
<feature type="region of interest" description="Disordered" evidence="1">
    <location>
        <begin position="1"/>
        <end position="25"/>
    </location>
</feature>
<dbReference type="EMBL" id="BMSA01000039">
    <property type="protein sequence ID" value="GGT91425.1"/>
    <property type="molecule type" value="Genomic_DNA"/>
</dbReference>
<sequence length="106" mass="10924">MSPGKQASKGEAAAPTAAGTRLEKTRRRVRLSRLALLTAIAADPAGYAQVFVDAWLRRGAAEADSSQARLAHSLAPDVDLQDPAAGAQPKPAAVTAVRSAPAVRGR</sequence>
<gene>
    <name evidence="2" type="ORF">GCM10010226_81790</name>
</gene>
<accession>A0A918HQT3</accession>
<dbReference type="AlphaFoldDB" id="A0A918HQT3"/>
<name>A0A918HQT3_9ACTN</name>
<reference evidence="2" key="1">
    <citation type="journal article" date="2014" name="Int. J. Syst. Evol. Microbiol.">
        <title>Complete genome sequence of Corynebacterium casei LMG S-19264T (=DSM 44701T), isolated from a smear-ripened cheese.</title>
        <authorList>
            <consortium name="US DOE Joint Genome Institute (JGI-PGF)"/>
            <person name="Walter F."/>
            <person name="Albersmeier A."/>
            <person name="Kalinowski J."/>
            <person name="Ruckert C."/>
        </authorList>
    </citation>
    <scope>NUCLEOTIDE SEQUENCE</scope>
    <source>
        <strain evidence="2">JCM 4125</strain>
    </source>
</reference>
<feature type="region of interest" description="Disordered" evidence="1">
    <location>
        <begin position="80"/>
        <end position="106"/>
    </location>
</feature>
<comment type="caution">
    <text evidence="2">The sequence shown here is derived from an EMBL/GenBank/DDBJ whole genome shotgun (WGS) entry which is preliminary data.</text>
</comment>
<dbReference type="Proteomes" id="UP000646776">
    <property type="component" value="Unassembled WGS sequence"/>
</dbReference>
<organism evidence="2 3">
    <name type="scientific">Streptomyces phaeofaciens</name>
    <dbReference type="NCBI Taxonomy" id="68254"/>
    <lineage>
        <taxon>Bacteria</taxon>
        <taxon>Bacillati</taxon>
        <taxon>Actinomycetota</taxon>
        <taxon>Actinomycetes</taxon>
        <taxon>Kitasatosporales</taxon>
        <taxon>Streptomycetaceae</taxon>
        <taxon>Streptomyces</taxon>
    </lineage>
</organism>
<reference evidence="2" key="2">
    <citation type="submission" date="2020-09" db="EMBL/GenBank/DDBJ databases">
        <authorList>
            <person name="Sun Q."/>
            <person name="Ohkuma M."/>
        </authorList>
    </citation>
    <scope>NUCLEOTIDE SEQUENCE</scope>
    <source>
        <strain evidence="2">JCM 4125</strain>
    </source>
</reference>
<evidence type="ECO:0000256" key="1">
    <source>
        <dbReference type="SAM" id="MobiDB-lite"/>
    </source>
</evidence>
<proteinExistence type="predicted"/>